<evidence type="ECO:0000313" key="2">
    <source>
        <dbReference type="EMBL" id="GAA4952835.1"/>
    </source>
</evidence>
<dbReference type="Proteomes" id="UP001499993">
    <property type="component" value="Unassembled WGS sequence"/>
</dbReference>
<dbReference type="EMBL" id="BAABIK010000028">
    <property type="protein sequence ID" value="GAA4952835.1"/>
    <property type="molecule type" value="Genomic_DNA"/>
</dbReference>
<feature type="region of interest" description="Disordered" evidence="1">
    <location>
        <begin position="23"/>
        <end position="76"/>
    </location>
</feature>
<protein>
    <submittedName>
        <fullName evidence="2">Uncharacterized protein</fullName>
    </submittedName>
</protein>
<comment type="caution">
    <text evidence="2">The sequence shown here is derived from an EMBL/GenBank/DDBJ whole genome shotgun (WGS) entry which is preliminary data.</text>
</comment>
<accession>A0ABP9GU51</accession>
<name>A0ABP9GU51_9ACTN</name>
<gene>
    <name evidence="2" type="ORF">GCM10023224_42000</name>
</gene>
<proteinExistence type="predicted"/>
<organism evidence="2 3">
    <name type="scientific">Streptomonospora halophila</name>
    <dbReference type="NCBI Taxonomy" id="427369"/>
    <lineage>
        <taxon>Bacteria</taxon>
        <taxon>Bacillati</taxon>
        <taxon>Actinomycetota</taxon>
        <taxon>Actinomycetes</taxon>
        <taxon>Streptosporangiales</taxon>
        <taxon>Nocardiopsidaceae</taxon>
        <taxon>Streptomonospora</taxon>
    </lineage>
</organism>
<evidence type="ECO:0000313" key="3">
    <source>
        <dbReference type="Proteomes" id="UP001499993"/>
    </source>
</evidence>
<evidence type="ECO:0000256" key="1">
    <source>
        <dbReference type="SAM" id="MobiDB-lite"/>
    </source>
</evidence>
<sequence>MRTELMLEIADHVLVQSMHGQGAGLIPRSGADGGHGVHKTKAGPRPRDVDPPSTVSGRPSAAPAWTGSRAGPRMWS</sequence>
<reference evidence="3" key="1">
    <citation type="journal article" date="2019" name="Int. J. Syst. Evol. Microbiol.">
        <title>The Global Catalogue of Microorganisms (GCM) 10K type strain sequencing project: providing services to taxonomists for standard genome sequencing and annotation.</title>
        <authorList>
            <consortium name="The Broad Institute Genomics Platform"/>
            <consortium name="The Broad Institute Genome Sequencing Center for Infectious Disease"/>
            <person name="Wu L."/>
            <person name="Ma J."/>
        </authorList>
    </citation>
    <scope>NUCLEOTIDE SEQUENCE [LARGE SCALE GENOMIC DNA]</scope>
    <source>
        <strain evidence="3">JCM 18123</strain>
    </source>
</reference>
<keyword evidence="3" id="KW-1185">Reference proteome</keyword>